<evidence type="ECO:0000313" key="11">
    <source>
        <dbReference type="EMBL" id="CAL1591680.1"/>
    </source>
</evidence>
<dbReference type="SUPFAM" id="SSF55486">
    <property type="entry name" value="Metalloproteases ('zincins'), catalytic domain"/>
    <property type="match status" value="1"/>
</dbReference>
<feature type="region of interest" description="Disordered" evidence="10">
    <location>
        <begin position="1"/>
        <end position="45"/>
    </location>
</feature>
<dbReference type="InterPro" id="IPR024080">
    <property type="entry name" value="Neurolysin/TOP_N"/>
</dbReference>
<dbReference type="PANTHER" id="PTHR11804:SF84">
    <property type="entry name" value="SACCHAROLYSIN"/>
    <property type="match status" value="1"/>
</dbReference>
<proteinExistence type="inferred from homology"/>
<dbReference type="GO" id="GO:0005758">
    <property type="term" value="C:mitochondrial intermembrane space"/>
    <property type="evidence" value="ECO:0007669"/>
    <property type="project" value="TreeGrafter"/>
</dbReference>
<organism evidence="11 12">
    <name type="scientific">Knipowitschia caucasica</name>
    <name type="common">Caucasian dwarf goby</name>
    <name type="synonym">Pomatoschistus caucasicus</name>
    <dbReference type="NCBI Taxonomy" id="637954"/>
    <lineage>
        <taxon>Eukaryota</taxon>
        <taxon>Metazoa</taxon>
        <taxon>Chordata</taxon>
        <taxon>Craniata</taxon>
        <taxon>Vertebrata</taxon>
        <taxon>Euteleostomi</taxon>
        <taxon>Actinopterygii</taxon>
        <taxon>Neopterygii</taxon>
        <taxon>Teleostei</taxon>
        <taxon>Neoteleostei</taxon>
        <taxon>Acanthomorphata</taxon>
        <taxon>Gobiaria</taxon>
        <taxon>Gobiiformes</taxon>
        <taxon>Gobioidei</taxon>
        <taxon>Gobiidae</taxon>
        <taxon>Gobiinae</taxon>
        <taxon>Knipowitschia</taxon>
    </lineage>
</organism>
<evidence type="ECO:0000256" key="10">
    <source>
        <dbReference type="SAM" id="MobiDB-lite"/>
    </source>
</evidence>
<evidence type="ECO:0000256" key="6">
    <source>
        <dbReference type="ARBA" id="ARBA00022723"/>
    </source>
</evidence>
<dbReference type="Gene3D" id="1.10.1370.10">
    <property type="entry name" value="Neurolysin, domain 3"/>
    <property type="match status" value="1"/>
</dbReference>
<evidence type="ECO:0008006" key="13">
    <source>
        <dbReference type="Google" id="ProtNLM"/>
    </source>
</evidence>
<evidence type="ECO:0000256" key="2">
    <source>
        <dbReference type="ARBA" id="ARBA00004496"/>
    </source>
</evidence>
<keyword evidence="12" id="KW-1185">Reference proteome</keyword>
<dbReference type="InterPro" id="IPR045090">
    <property type="entry name" value="Pept_M3A_M3B"/>
</dbReference>
<dbReference type="GO" id="GO:0004222">
    <property type="term" value="F:metalloendopeptidase activity"/>
    <property type="evidence" value="ECO:0007669"/>
    <property type="project" value="InterPro"/>
</dbReference>
<evidence type="ECO:0000256" key="4">
    <source>
        <dbReference type="ARBA" id="ARBA00022490"/>
    </source>
</evidence>
<dbReference type="GO" id="GO:0046872">
    <property type="term" value="F:metal ion binding"/>
    <property type="evidence" value="ECO:0007669"/>
    <property type="project" value="UniProtKB-KW"/>
</dbReference>
<feature type="compositionally biased region" description="Polar residues" evidence="10">
    <location>
        <begin position="32"/>
        <end position="44"/>
    </location>
</feature>
<comment type="similarity">
    <text evidence="3">Belongs to the peptidase M3 family.</text>
</comment>
<keyword evidence="9" id="KW-0482">Metalloprotease</keyword>
<dbReference type="PANTHER" id="PTHR11804">
    <property type="entry name" value="PROTEASE M3 THIMET OLIGOPEPTIDASE-RELATED"/>
    <property type="match status" value="1"/>
</dbReference>
<gene>
    <name evidence="11" type="ORF">KC01_LOCUS21037</name>
</gene>
<dbReference type="GO" id="GO:0006508">
    <property type="term" value="P:proteolysis"/>
    <property type="evidence" value="ECO:0007669"/>
    <property type="project" value="UniProtKB-KW"/>
</dbReference>
<sequence length="251" mass="28339">MHGADSSTSLTPLHPQTQRHRHRDSAMGPTEVQLTPPSSSVSSENRLRWDLTPQQILDLSHKLISDTKKVYDVVGELPLEDVSFDNTLKALADVEVEYTVQRNMLDFPQHVSSCKDVRTASTDADKLLSEFDVEMSMREDVYQRIVELQKKLEPESLSPEAKRYMERLIRLGRRNGLHLPKETQEEIKKIKKRLSNLCIDFNKNLNEDTTSLSFSRQELASGGDGCFCAPVSPPRVAQLGSARLQRSSSSC</sequence>
<feature type="compositionally biased region" description="Polar residues" evidence="10">
    <location>
        <begin position="1"/>
        <end position="16"/>
    </location>
</feature>
<evidence type="ECO:0000256" key="3">
    <source>
        <dbReference type="ARBA" id="ARBA00006040"/>
    </source>
</evidence>
<evidence type="ECO:0000256" key="1">
    <source>
        <dbReference type="ARBA" id="ARBA00001947"/>
    </source>
</evidence>
<evidence type="ECO:0000313" key="12">
    <source>
        <dbReference type="Proteomes" id="UP001497482"/>
    </source>
</evidence>
<keyword evidence="4" id="KW-0963">Cytoplasm</keyword>
<keyword evidence="5" id="KW-0645">Protease</keyword>
<reference evidence="11 12" key="1">
    <citation type="submission" date="2024-04" db="EMBL/GenBank/DDBJ databases">
        <authorList>
            <person name="Waldvogel A.-M."/>
            <person name="Schoenle A."/>
        </authorList>
    </citation>
    <scope>NUCLEOTIDE SEQUENCE [LARGE SCALE GENOMIC DNA]</scope>
</reference>
<accession>A0AAV2KNP6</accession>
<evidence type="ECO:0000256" key="5">
    <source>
        <dbReference type="ARBA" id="ARBA00022670"/>
    </source>
</evidence>
<name>A0AAV2KNP6_KNICA</name>
<dbReference type="Gene3D" id="1.20.1050.40">
    <property type="entry name" value="Endopeptidase. Chain P, domain 1"/>
    <property type="match status" value="1"/>
</dbReference>
<dbReference type="AlphaFoldDB" id="A0AAV2KNP6"/>
<comment type="subcellular location">
    <subcellularLocation>
        <location evidence="2">Cytoplasm</location>
    </subcellularLocation>
</comment>
<dbReference type="FunFam" id="1.20.1050.40:FF:000001">
    <property type="entry name" value="Thimet oligopeptidase 1"/>
    <property type="match status" value="1"/>
</dbReference>
<dbReference type="Proteomes" id="UP001497482">
    <property type="component" value="Chromosome 2"/>
</dbReference>
<dbReference type="EMBL" id="OZ035824">
    <property type="protein sequence ID" value="CAL1591680.1"/>
    <property type="molecule type" value="Genomic_DNA"/>
</dbReference>
<protein>
    <recommendedName>
        <fullName evidence="13">Thimet oligopeptidase</fullName>
    </recommendedName>
</protein>
<dbReference type="InterPro" id="IPR024077">
    <property type="entry name" value="Neurolysin/TOP_dom2"/>
</dbReference>
<evidence type="ECO:0000256" key="8">
    <source>
        <dbReference type="ARBA" id="ARBA00022833"/>
    </source>
</evidence>
<keyword evidence="6" id="KW-0479">Metal-binding</keyword>
<comment type="cofactor">
    <cofactor evidence="1">
        <name>Zn(2+)</name>
        <dbReference type="ChEBI" id="CHEBI:29105"/>
    </cofactor>
</comment>
<keyword evidence="8" id="KW-0862">Zinc</keyword>
<dbReference type="GO" id="GO:0006518">
    <property type="term" value="P:peptide metabolic process"/>
    <property type="evidence" value="ECO:0007669"/>
    <property type="project" value="TreeGrafter"/>
</dbReference>
<keyword evidence="7" id="KW-0378">Hydrolase</keyword>
<evidence type="ECO:0000256" key="9">
    <source>
        <dbReference type="ARBA" id="ARBA00023049"/>
    </source>
</evidence>
<evidence type="ECO:0000256" key="7">
    <source>
        <dbReference type="ARBA" id="ARBA00022801"/>
    </source>
</evidence>